<accession>A0ABY6HSV5</accession>
<reference evidence="2" key="1">
    <citation type="submission" date="2022-09" db="EMBL/GenBank/DDBJ databases">
        <title>Actin cytoskeleton and complex cell architecture in an #Asgard archaeon.</title>
        <authorList>
            <person name="Ponce Toledo R.I."/>
            <person name="Schleper C."/>
            <person name="Rodrigues Oliveira T."/>
            <person name="Wollweber F."/>
            <person name="Xu J."/>
            <person name="Rittmann S."/>
            <person name="Klingl A."/>
            <person name="Pilhofer M."/>
        </authorList>
    </citation>
    <scope>NUCLEOTIDE SEQUENCE</scope>
    <source>
        <strain evidence="2">B-35</strain>
    </source>
</reference>
<sequence>MTTTIKMEDILARKERHSVLYISYDNEAFMNTGIQESGTTPFGASTTTGPGGEKVKGKIGIKEDFIPGFSMLGHKSAYFATANIAYPMDLMGKVMDAMKTEGGAFIQIYAPCPRGWRHAGKDTLKVAKLATESGYWPLITMKVKDGTPTYYYNKAPGMAKGDEANGEYIATDEDKVLDLIKSQGKFRHLLKPEFLEKNIDEIMTQVKARNTNLNKLLQAFGGDDKVLRYAVQMVKVKDQHHINPGHGLCPGCGAGMVINQVGSAADMVAGKDILYFNNTCCLEVATSKDDVSSWQASWMHQLFESGATCADAASTAYRIMKNKGIKQTVPYIIHFGGDGSTVNIGHQFLKSAIVRSSGYQIMNSDLSPY</sequence>
<dbReference type="InterPro" id="IPR029061">
    <property type="entry name" value="THDP-binding"/>
</dbReference>
<proteinExistence type="predicted"/>
<dbReference type="InterPro" id="IPR051479">
    <property type="entry name" value="PorB-like"/>
</dbReference>
<gene>
    <name evidence="2" type="ORF">NEF87_002873</name>
</gene>
<dbReference type="EMBL" id="CP104013">
    <property type="protein sequence ID" value="UYP46588.1"/>
    <property type="molecule type" value="Genomic_DNA"/>
</dbReference>
<evidence type="ECO:0008006" key="4">
    <source>
        <dbReference type="Google" id="ProtNLM"/>
    </source>
</evidence>
<keyword evidence="1" id="KW-0560">Oxidoreductase</keyword>
<evidence type="ECO:0000256" key="1">
    <source>
        <dbReference type="ARBA" id="ARBA00023002"/>
    </source>
</evidence>
<protein>
    <recommendedName>
        <fullName evidence="4">Thiamine pyrophosphate enzyme TPP-binding domain-containing protein</fullName>
    </recommendedName>
</protein>
<evidence type="ECO:0000313" key="2">
    <source>
        <dbReference type="EMBL" id="UYP46588.1"/>
    </source>
</evidence>
<dbReference type="PANTHER" id="PTHR42897">
    <property type="entry name" value="PYRUVATE SYNTHASE SUBUNIT PORB"/>
    <property type="match status" value="1"/>
</dbReference>
<keyword evidence="3" id="KW-1185">Reference proteome</keyword>
<organism evidence="2 3">
    <name type="scientific">Candidatus Lokiarchaeum ossiferum</name>
    <dbReference type="NCBI Taxonomy" id="2951803"/>
    <lineage>
        <taxon>Archaea</taxon>
        <taxon>Promethearchaeati</taxon>
        <taxon>Promethearchaeota</taxon>
        <taxon>Promethearchaeia</taxon>
        <taxon>Promethearchaeales</taxon>
        <taxon>Promethearchaeaceae</taxon>
        <taxon>Candidatus Lokiarchaeum</taxon>
    </lineage>
</organism>
<dbReference type="SUPFAM" id="SSF52518">
    <property type="entry name" value="Thiamin diphosphate-binding fold (THDP-binding)"/>
    <property type="match status" value="2"/>
</dbReference>
<dbReference type="PANTHER" id="PTHR42897:SF2">
    <property type="entry name" value="PYRUVATE SYNTHASE SUBUNIT PORB"/>
    <property type="match status" value="1"/>
</dbReference>
<name>A0ABY6HSV5_9ARCH</name>
<dbReference type="Gene3D" id="3.40.50.970">
    <property type="match status" value="2"/>
</dbReference>
<evidence type="ECO:0000313" key="3">
    <source>
        <dbReference type="Proteomes" id="UP001208689"/>
    </source>
</evidence>
<dbReference type="Proteomes" id="UP001208689">
    <property type="component" value="Chromosome"/>
</dbReference>